<proteinExistence type="predicted"/>
<name>A0A6J4M746_9BACT</name>
<gene>
    <name evidence="1" type="ORF">AVDCRST_MAG11-3464</name>
</gene>
<dbReference type="AlphaFoldDB" id="A0A6J4M746"/>
<sequence>MTEPGDEPRAAPAAEAFVRAHGEALAHNLGHHCLTAAQEICARLAPDGALPPGATPTTVLPVILSLRATLELMAVEHRFGEPAHDALLAAMSAYYERTLLARGRFVSWIAAAHETMRRSEDARDWPRIHAMNLLATREPEHAIFHTALVYGLRAGDPIVAVIEANT</sequence>
<organism evidence="1">
    <name type="scientific">uncultured Gemmatimonadaceae bacterium</name>
    <dbReference type="NCBI Taxonomy" id="246130"/>
    <lineage>
        <taxon>Bacteria</taxon>
        <taxon>Pseudomonadati</taxon>
        <taxon>Gemmatimonadota</taxon>
        <taxon>Gemmatimonadia</taxon>
        <taxon>Gemmatimonadales</taxon>
        <taxon>Gemmatimonadaceae</taxon>
        <taxon>environmental samples</taxon>
    </lineage>
</organism>
<protein>
    <submittedName>
        <fullName evidence="1">Uncharacterized protein</fullName>
    </submittedName>
</protein>
<accession>A0A6J4M746</accession>
<reference evidence="1" key="1">
    <citation type="submission" date="2020-02" db="EMBL/GenBank/DDBJ databases">
        <authorList>
            <person name="Meier V. D."/>
        </authorList>
    </citation>
    <scope>NUCLEOTIDE SEQUENCE</scope>
    <source>
        <strain evidence="1">AVDCRST_MAG11</strain>
    </source>
</reference>
<dbReference type="EMBL" id="CADCTU010000751">
    <property type="protein sequence ID" value="CAA9350055.1"/>
    <property type="molecule type" value="Genomic_DNA"/>
</dbReference>
<evidence type="ECO:0000313" key="1">
    <source>
        <dbReference type="EMBL" id="CAA9350055.1"/>
    </source>
</evidence>